<feature type="compositionally biased region" description="Basic and acidic residues" evidence="1">
    <location>
        <begin position="32"/>
        <end position="61"/>
    </location>
</feature>
<accession>A0AAV7RW29</accession>
<evidence type="ECO:0000256" key="1">
    <source>
        <dbReference type="SAM" id="MobiDB-lite"/>
    </source>
</evidence>
<sequence length="120" mass="12688">MQQAGPLSDEGASGNDPARHAWKGNLTCEQESSLHRDPGERKALQGSHEPAHHGPVLEEVRLLPCGSGNRQHEGEGPLPHPVAVKGVPVAGLLTQSALAEKVYTAASARQSRANARPQIQ</sequence>
<reference evidence="2" key="1">
    <citation type="journal article" date="2022" name="bioRxiv">
        <title>Sequencing and chromosome-scale assembly of the giantPleurodeles waltlgenome.</title>
        <authorList>
            <person name="Brown T."/>
            <person name="Elewa A."/>
            <person name="Iarovenko S."/>
            <person name="Subramanian E."/>
            <person name="Araus A.J."/>
            <person name="Petzold A."/>
            <person name="Susuki M."/>
            <person name="Suzuki K.-i.T."/>
            <person name="Hayashi T."/>
            <person name="Toyoda A."/>
            <person name="Oliveira C."/>
            <person name="Osipova E."/>
            <person name="Leigh N.D."/>
            <person name="Simon A."/>
            <person name="Yun M.H."/>
        </authorList>
    </citation>
    <scope>NUCLEOTIDE SEQUENCE</scope>
    <source>
        <strain evidence="2">20211129_DDA</strain>
        <tissue evidence="2">Liver</tissue>
    </source>
</reference>
<evidence type="ECO:0000313" key="2">
    <source>
        <dbReference type="EMBL" id="KAJ1156706.1"/>
    </source>
</evidence>
<keyword evidence="3" id="KW-1185">Reference proteome</keyword>
<proteinExistence type="predicted"/>
<dbReference type="AlphaFoldDB" id="A0AAV7RW29"/>
<comment type="caution">
    <text evidence="2">The sequence shown here is derived from an EMBL/GenBank/DDBJ whole genome shotgun (WGS) entry which is preliminary data.</text>
</comment>
<evidence type="ECO:0000313" key="3">
    <source>
        <dbReference type="Proteomes" id="UP001066276"/>
    </source>
</evidence>
<dbReference type="EMBL" id="JANPWB010000009">
    <property type="protein sequence ID" value="KAJ1156706.1"/>
    <property type="molecule type" value="Genomic_DNA"/>
</dbReference>
<dbReference type="Proteomes" id="UP001066276">
    <property type="component" value="Chromosome 5"/>
</dbReference>
<name>A0AAV7RW29_PLEWA</name>
<gene>
    <name evidence="2" type="ORF">NDU88_009424</name>
</gene>
<feature type="region of interest" description="Disordered" evidence="1">
    <location>
        <begin position="1"/>
        <end position="82"/>
    </location>
</feature>
<protein>
    <submittedName>
        <fullName evidence="2">Uncharacterized protein</fullName>
    </submittedName>
</protein>
<organism evidence="2 3">
    <name type="scientific">Pleurodeles waltl</name>
    <name type="common">Iberian ribbed newt</name>
    <dbReference type="NCBI Taxonomy" id="8319"/>
    <lineage>
        <taxon>Eukaryota</taxon>
        <taxon>Metazoa</taxon>
        <taxon>Chordata</taxon>
        <taxon>Craniata</taxon>
        <taxon>Vertebrata</taxon>
        <taxon>Euteleostomi</taxon>
        <taxon>Amphibia</taxon>
        <taxon>Batrachia</taxon>
        <taxon>Caudata</taxon>
        <taxon>Salamandroidea</taxon>
        <taxon>Salamandridae</taxon>
        <taxon>Pleurodelinae</taxon>
        <taxon>Pleurodeles</taxon>
    </lineage>
</organism>